<dbReference type="Pfam" id="PF01032">
    <property type="entry name" value="FecCD"/>
    <property type="match status" value="1"/>
</dbReference>
<dbReference type="PATRIC" id="fig|1305737.6.peg.2650"/>
<feature type="transmembrane region" description="Helical" evidence="8">
    <location>
        <begin position="204"/>
        <end position="225"/>
    </location>
</feature>
<dbReference type="GO" id="GO:0005886">
    <property type="term" value="C:plasma membrane"/>
    <property type="evidence" value="ECO:0007669"/>
    <property type="project" value="UniProtKB-SubCell"/>
</dbReference>
<evidence type="ECO:0000256" key="1">
    <source>
        <dbReference type="ARBA" id="ARBA00004651"/>
    </source>
</evidence>
<evidence type="ECO:0000256" key="3">
    <source>
        <dbReference type="ARBA" id="ARBA00022448"/>
    </source>
</evidence>
<name>A0A0P8BWT1_9BACT</name>
<gene>
    <name evidence="9" type="primary">btuC</name>
    <name evidence="9" type="ORF">HLUCCX10_10345</name>
</gene>
<dbReference type="PANTHER" id="PTHR30472:SF41">
    <property type="entry name" value="TRANSPORT SYSTEM PERMEASE PROTEIN"/>
    <property type="match status" value="1"/>
</dbReference>
<dbReference type="SUPFAM" id="SSF81345">
    <property type="entry name" value="ABC transporter involved in vitamin B12 uptake, BtuC"/>
    <property type="match status" value="1"/>
</dbReference>
<evidence type="ECO:0000256" key="7">
    <source>
        <dbReference type="ARBA" id="ARBA00023136"/>
    </source>
</evidence>
<evidence type="ECO:0000256" key="5">
    <source>
        <dbReference type="ARBA" id="ARBA00022692"/>
    </source>
</evidence>
<keyword evidence="6 8" id="KW-1133">Transmembrane helix</keyword>
<dbReference type="CDD" id="cd06550">
    <property type="entry name" value="TM_ABC_iron-siderophores_like"/>
    <property type="match status" value="1"/>
</dbReference>
<keyword evidence="7 8" id="KW-0472">Membrane</keyword>
<dbReference type="EMBL" id="LJXT01000061">
    <property type="protein sequence ID" value="KPQ14646.1"/>
    <property type="molecule type" value="Genomic_DNA"/>
</dbReference>
<dbReference type="InterPro" id="IPR037294">
    <property type="entry name" value="ABC_BtuC-like"/>
</dbReference>
<feature type="transmembrane region" description="Helical" evidence="8">
    <location>
        <begin position="294"/>
        <end position="311"/>
    </location>
</feature>
<keyword evidence="4" id="KW-1003">Cell membrane</keyword>
<proteinExistence type="inferred from homology"/>
<dbReference type="PANTHER" id="PTHR30472">
    <property type="entry name" value="FERRIC ENTEROBACTIN TRANSPORT SYSTEM PERMEASE PROTEIN"/>
    <property type="match status" value="1"/>
</dbReference>
<dbReference type="eggNOG" id="COG0609">
    <property type="taxonomic scope" value="Bacteria"/>
</dbReference>
<dbReference type="GO" id="GO:0022857">
    <property type="term" value="F:transmembrane transporter activity"/>
    <property type="evidence" value="ECO:0007669"/>
    <property type="project" value="InterPro"/>
</dbReference>
<comment type="similarity">
    <text evidence="2">Belongs to the binding-protein-dependent transport system permease family. FecCD subfamily.</text>
</comment>
<protein>
    <submittedName>
        <fullName evidence="9">ABC-type cobalamin uptake system permease comopnent BtuC</fullName>
    </submittedName>
</protein>
<evidence type="ECO:0000256" key="2">
    <source>
        <dbReference type="ARBA" id="ARBA00007935"/>
    </source>
</evidence>
<feature type="transmembrane region" description="Helical" evidence="8">
    <location>
        <begin position="72"/>
        <end position="89"/>
    </location>
</feature>
<feature type="transmembrane region" description="Helical" evidence="8">
    <location>
        <begin position="130"/>
        <end position="155"/>
    </location>
</feature>
<evidence type="ECO:0000256" key="8">
    <source>
        <dbReference type="SAM" id="Phobius"/>
    </source>
</evidence>
<accession>A0A0P8BWT1</accession>
<reference evidence="9 10" key="1">
    <citation type="submission" date="2015-09" db="EMBL/GenBank/DDBJ databases">
        <title>Identification and resolution of microdiversity through metagenomic sequencing of parallel consortia.</title>
        <authorList>
            <person name="Nelson W.C."/>
            <person name="Romine M.F."/>
            <person name="Lindemann S.R."/>
        </authorList>
    </citation>
    <scope>NUCLEOTIDE SEQUENCE [LARGE SCALE GENOMIC DNA]</scope>
    <source>
        <strain evidence="9">HL-49</strain>
    </source>
</reference>
<evidence type="ECO:0000256" key="6">
    <source>
        <dbReference type="ARBA" id="ARBA00022989"/>
    </source>
</evidence>
<dbReference type="AlphaFoldDB" id="A0A0P8BWT1"/>
<feature type="transmembrane region" description="Helical" evidence="8">
    <location>
        <begin position="101"/>
        <end position="124"/>
    </location>
</feature>
<dbReference type="Gene3D" id="1.10.3470.10">
    <property type="entry name" value="ABC transporter involved in vitamin B12 uptake, BtuC"/>
    <property type="match status" value="1"/>
</dbReference>
<dbReference type="GO" id="GO:0033214">
    <property type="term" value="P:siderophore-iron import into cell"/>
    <property type="evidence" value="ECO:0007669"/>
    <property type="project" value="TreeGrafter"/>
</dbReference>
<comment type="subcellular location">
    <subcellularLocation>
        <location evidence="1">Cell membrane</location>
        <topology evidence="1">Multi-pass membrane protein</topology>
    </subcellularLocation>
</comment>
<sequence length="350" mass="36792">MICIFIVNSMKTNRNAFFFILATAALVTLFLINLGLGSVSIPVDTILSGLFTGDWEKSSHREIILNYRFPKSLVAVMAGIALSLSGLQMQTFFRNPLAGPYVLGISSGGGFGVAILLLAGSFLGFSGMVISSWATAIAGILGAVSVLALVSLVAWRVRDSMTLLIVGIMFGAAVSAIISVLSFFSEAEALKLYTIWSMGSLGGLGWNQVGLLGLLLVIGSFPLVLATRSFNALLLGETYSESMGINPVRLRWLVIISTGILAGSITAFCGPIAFVGIAVPHLARLVWKSADHRILFPGSALLGAGLLLLCDTIGQLPGSAQTLPINAVTSLVGAPVVIALVLKRNFSKEF</sequence>
<feature type="transmembrane region" description="Helical" evidence="8">
    <location>
        <begin position="323"/>
        <end position="342"/>
    </location>
</feature>
<dbReference type="Proteomes" id="UP000050421">
    <property type="component" value="Unassembled WGS sequence"/>
</dbReference>
<evidence type="ECO:0000313" key="10">
    <source>
        <dbReference type="Proteomes" id="UP000050421"/>
    </source>
</evidence>
<dbReference type="STRING" id="1305737.GCA_000526355_00107"/>
<dbReference type="InterPro" id="IPR000522">
    <property type="entry name" value="ABC_transptr_permease_BtuC"/>
</dbReference>
<organism evidence="9 10">
    <name type="scientific">Algoriphagus marincola HL-49</name>
    <dbReference type="NCBI Taxonomy" id="1305737"/>
    <lineage>
        <taxon>Bacteria</taxon>
        <taxon>Pseudomonadati</taxon>
        <taxon>Bacteroidota</taxon>
        <taxon>Cytophagia</taxon>
        <taxon>Cytophagales</taxon>
        <taxon>Cyclobacteriaceae</taxon>
        <taxon>Algoriphagus</taxon>
    </lineage>
</organism>
<feature type="transmembrane region" description="Helical" evidence="8">
    <location>
        <begin position="162"/>
        <end position="184"/>
    </location>
</feature>
<evidence type="ECO:0000313" key="9">
    <source>
        <dbReference type="EMBL" id="KPQ14646.1"/>
    </source>
</evidence>
<evidence type="ECO:0000256" key="4">
    <source>
        <dbReference type="ARBA" id="ARBA00022475"/>
    </source>
</evidence>
<keyword evidence="3" id="KW-0813">Transport</keyword>
<keyword evidence="5 8" id="KW-0812">Transmembrane</keyword>
<comment type="caution">
    <text evidence="9">The sequence shown here is derived from an EMBL/GenBank/DDBJ whole genome shotgun (WGS) entry which is preliminary data.</text>
</comment>
<feature type="transmembrane region" description="Helical" evidence="8">
    <location>
        <begin position="252"/>
        <end position="274"/>
    </location>
</feature>